<proteinExistence type="inferred from homology"/>
<dbReference type="OrthoDB" id="9785326at2"/>
<dbReference type="RefSeq" id="WP_132937674.1">
    <property type="nucleotide sequence ID" value="NZ_CP119676.1"/>
</dbReference>
<dbReference type="AlphaFoldDB" id="A0A4R3JGB5"/>
<dbReference type="PANTHER" id="PTHR30035:SF3">
    <property type="entry name" value="INTERMEMBRANE PHOSPHOLIPID TRANSPORT SYSTEM LIPOPROTEIN MLAA"/>
    <property type="match status" value="1"/>
</dbReference>
<name>A0A4R3JGB5_9PROT</name>
<keyword evidence="5" id="KW-1185">Reference proteome</keyword>
<keyword evidence="2" id="KW-0732">Signal</keyword>
<dbReference type="EMBL" id="SLZW01000001">
    <property type="protein sequence ID" value="TCS64942.1"/>
    <property type="molecule type" value="Genomic_DNA"/>
</dbReference>
<dbReference type="InterPro" id="IPR007428">
    <property type="entry name" value="MlaA"/>
</dbReference>
<dbReference type="PRINTS" id="PR01805">
    <property type="entry name" value="VACJLIPOPROT"/>
</dbReference>
<reference evidence="4 5" key="1">
    <citation type="submission" date="2019-03" db="EMBL/GenBank/DDBJ databases">
        <title>Genomic Encyclopedia of Type Strains, Phase IV (KMG-IV): sequencing the most valuable type-strain genomes for metagenomic binning, comparative biology and taxonomic classification.</title>
        <authorList>
            <person name="Goeker M."/>
        </authorList>
    </citation>
    <scope>NUCLEOTIDE SEQUENCE [LARGE SCALE GENOMIC DNA]</scope>
    <source>
        <strain evidence="4 5">DSM 101688</strain>
    </source>
</reference>
<keyword evidence="4" id="KW-0449">Lipoprotein</keyword>
<evidence type="ECO:0000313" key="4">
    <source>
        <dbReference type="EMBL" id="TCS64942.1"/>
    </source>
</evidence>
<feature type="compositionally biased region" description="Polar residues" evidence="3">
    <location>
        <begin position="290"/>
        <end position="299"/>
    </location>
</feature>
<comment type="caution">
    <text evidence="4">The sequence shown here is derived from an EMBL/GenBank/DDBJ whole genome shotgun (WGS) entry which is preliminary data.</text>
</comment>
<feature type="compositionally biased region" description="Polar residues" evidence="3">
    <location>
        <begin position="251"/>
        <end position="261"/>
    </location>
</feature>
<dbReference type="PANTHER" id="PTHR30035">
    <property type="entry name" value="LIPOPROTEIN VACJ-RELATED"/>
    <property type="match status" value="1"/>
</dbReference>
<gene>
    <name evidence="4" type="ORF">EDD55_101273</name>
</gene>
<evidence type="ECO:0000313" key="5">
    <source>
        <dbReference type="Proteomes" id="UP000295304"/>
    </source>
</evidence>
<feature type="compositionally biased region" description="Low complexity" evidence="3">
    <location>
        <begin position="267"/>
        <end position="281"/>
    </location>
</feature>
<protein>
    <submittedName>
        <fullName evidence="4">Phospholipid-binding lipoprotein MlaA</fullName>
    </submittedName>
</protein>
<dbReference type="GO" id="GO:0016020">
    <property type="term" value="C:membrane"/>
    <property type="evidence" value="ECO:0007669"/>
    <property type="project" value="InterPro"/>
</dbReference>
<dbReference type="Pfam" id="PF04333">
    <property type="entry name" value="MlaA"/>
    <property type="match status" value="1"/>
</dbReference>
<evidence type="ECO:0000256" key="3">
    <source>
        <dbReference type="SAM" id="MobiDB-lite"/>
    </source>
</evidence>
<evidence type="ECO:0000256" key="1">
    <source>
        <dbReference type="ARBA" id="ARBA00010634"/>
    </source>
</evidence>
<dbReference type="GO" id="GO:0120010">
    <property type="term" value="P:intermembrane phospholipid transfer"/>
    <property type="evidence" value="ECO:0007669"/>
    <property type="project" value="TreeGrafter"/>
</dbReference>
<sequence>MSVSFVSRLRRGARLWRAAPGLSVAAILLVLGGCASAPNPSDPVAVREFKQINDPLEPLNRAIFTVNRGVDTMFLRPAATIYGGVFPAPVKVGVHNFLSNLRLPIVFINDVLQGEGVRARQTLGRFLINSTFGVLGLGDPATGVGLAYHGEDFGQTLAKWGVSDGPYLMLPLFGPSNPRDTTGLVVDFLADPFSRWAANTDEGWTTWARRGTDAVDTRARNAKEIDSLERTSLDYYAAIRSLYRQHRRDQINNGAHPTPMTSPDFGSMSAAPPMSSPSASSVPHPVDFGQTVQAAAQTR</sequence>
<organism evidence="4 5">
    <name type="scientific">Varunaivibrio sulfuroxidans</name>
    <dbReference type="NCBI Taxonomy" id="1773489"/>
    <lineage>
        <taxon>Bacteria</taxon>
        <taxon>Pseudomonadati</taxon>
        <taxon>Pseudomonadota</taxon>
        <taxon>Alphaproteobacteria</taxon>
        <taxon>Rhodospirillales</taxon>
        <taxon>Magnetovibrionaceae</taxon>
        <taxon>Varunaivibrio</taxon>
    </lineage>
</organism>
<accession>A0A4R3JGB5</accession>
<comment type="similarity">
    <text evidence="1">Belongs to the MlaA family.</text>
</comment>
<evidence type="ECO:0000256" key="2">
    <source>
        <dbReference type="ARBA" id="ARBA00022729"/>
    </source>
</evidence>
<dbReference type="Proteomes" id="UP000295304">
    <property type="component" value="Unassembled WGS sequence"/>
</dbReference>
<feature type="region of interest" description="Disordered" evidence="3">
    <location>
        <begin position="251"/>
        <end position="299"/>
    </location>
</feature>